<dbReference type="InterPro" id="IPR011626">
    <property type="entry name" value="Alpha-macroglobulin_TED"/>
</dbReference>
<evidence type="ECO:0000259" key="5">
    <source>
        <dbReference type="Pfam" id="PF07678"/>
    </source>
</evidence>
<organism evidence="6 7">
    <name type="scientific">Pomacea canaliculata</name>
    <name type="common">Golden apple snail</name>
    <dbReference type="NCBI Taxonomy" id="400727"/>
    <lineage>
        <taxon>Eukaryota</taxon>
        <taxon>Metazoa</taxon>
        <taxon>Spiralia</taxon>
        <taxon>Lophotrochozoa</taxon>
        <taxon>Mollusca</taxon>
        <taxon>Gastropoda</taxon>
        <taxon>Caenogastropoda</taxon>
        <taxon>Architaenioglossa</taxon>
        <taxon>Ampullarioidea</taxon>
        <taxon>Ampullariidae</taxon>
        <taxon>Pomacea</taxon>
    </lineage>
</organism>
<keyword evidence="7" id="KW-1185">Reference proteome</keyword>
<dbReference type="Pfam" id="PF07677">
    <property type="entry name" value="A2M_recep"/>
    <property type="match status" value="1"/>
</dbReference>
<dbReference type="OrthoDB" id="9998011at2759"/>
<dbReference type="Gene3D" id="2.60.40.10">
    <property type="entry name" value="Immunoglobulins"/>
    <property type="match status" value="1"/>
</dbReference>
<dbReference type="PANTHER" id="PTHR11412:SF136">
    <property type="entry name" value="CD109 ANTIGEN"/>
    <property type="match status" value="1"/>
</dbReference>
<dbReference type="InterPro" id="IPR036595">
    <property type="entry name" value="A-macroglobulin_rcpt-bd_sf"/>
</dbReference>
<keyword evidence="2" id="KW-0882">Thioester bond</keyword>
<dbReference type="STRING" id="400727.A0A2T7PNI3"/>
<evidence type="ECO:0008006" key="8">
    <source>
        <dbReference type="Google" id="ProtNLM"/>
    </source>
</evidence>
<accession>A0A2T7PNI3</accession>
<gene>
    <name evidence="6" type="ORF">C0Q70_06277</name>
</gene>
<dbReference type="Gene3D" id="2.60.120.1540">
    <property type="match status" value="2"/>
</dbReference>
<feature type="domain" description="Alpha-macroglobulin receptor-binding" evidence="4">
    <location>
        <begin position="509"/>
        <end position="555"/>
    </location>
</feature>
<dbReference type="PANTHER" id="PTHR11412">
    <property type="entry name" value="MACROGLOBULIN / COMPLEMENT"/>
    <property type="match status" value="1"/>
</dbReference>
<protein>
    <recommendedName>
        <fullName evidence="8">Alpha-macroglobulin receptor-binding domain-containing protein</fullName>
    </recommendedName>
</protein>
<dbReference type="SMART" id="SM01419">
    <property type="entry name" value="Thiol-ester_cl"/>
    <property type="match status" value="1"/>
</dbReference>
<dbReference type="InterPro" id="IPR050473">
    <property type="entry name" value="A2M/Complement_sys"/>
</dbReference>
<name>A0A2T7PNI3_POMCA</name>
<dbReference type="PROSITE" id="PS00477">
    <property type="entry name" value="ALPHA_2_MACROGLOBULIN"/>
    <property type="match status" value="1"/>
</dbReference>
<dbReference type="SUPFAM" id="SSF48239">
    <property type="entry name" value="Terpenoid cyclases/Protein prenyltransferases"/>
    <property type="match status" value="1"/>
</dbReference>
<reference evidence="6 7" key="1">
    <citation type="submission" date="2018-04" db="EMBL/GenBank/DDBJ databases">
        <title>The genome of golden apple snail Pomacea canaliculata provides insight into stress tolerance and invasive adaptation.</title>
        <authorList>
            <person name="Liu C."/>
            <person name="Liu B."/>
            <person name="Ren Y."/>
            <person name="Zhang Y."/>
            <person name="Wang H."/>
            <person name="Li S."/>
            <person name="Jiang F."/>
            <person name="Yin L."/>
            <person name="Zhang G."/>
            <person name="Qian W."/>
            <person name="Fan W."/>
        </authorList>
    </citation>
    <scope>NUCLEOTIDE SEQUENCE [LARGE SCALE GENOMIC DNA]</scope>
    <source>
        <strain evidence="6">SZHN2017</strain>
        <tissue evidence="6">Muscle</tissue>
    </source>
</reference>
<evidence type="ECO:0000259" key="4">
    <source>
        <dbReference type="Pfam" id="PF07677"/>
    </source>
</evidence>
<dbReference type="InterPro" id="IPR047565">
    <property type="entry name" value="Alpha-macroglob_thiol-ester_cl"/>
</dbReference>
<feature type="domain" description="Alpha-macroglobulin-like TED" evidence="5">
    <location>
        <begin position="109"/>
        <end position="171"/>
    </location>
</feature>
<proteinExistence type="predicted"/>
<dbReference type="InterPro" id="IPR009048">
    <property type="entry name" value="A-macroglobulin_rcpt-bd"/>
</dbReference>
<sequence length="564" mass="62936">MNVVIDSDGSEILTSEDQKQISSNEQAVVHFPIIPSDLGTIDIEVSARSTMAADAERRQLHVQAEGVPNEFSVPVFIHLDPTSTNSFTKSFNITLPSDIVEGSSRASIRVTGDILGPSIEGLESLLRMPTGCGEQNMILMAPHVYVYTLLTSTRQITPELDARLKYFIERGTLLASFCPLAGFRLTAFVLRVFHQARGIIFVDKHVLQRAVYWLLSHQNTDGSFNEFGHVYDVQMRSFGDHSPGLTAFVLLALTENTDADWMTGPYDIRGAINKAKDFLIGSFDRIYDELSLVLTSYVLLGMPNSSELEEKILTVLKTRVFRNNEIVLGRVNQTNQVNSYSRWGTGYTRARPIDIQLTSYALLSFTARGLFQEGLELLSWLTHQRNPYGGFVSTQDTIVALQAMTEFVKHYAPSGYDMHVLVRTEQSPFHFEVNMNNSQVLQSHGLSYIPKELTFEATGHGLVVAELDVFFNAESDFGESAFDVSTVLLDDYLNSFKLMICTRYRLAGESGMVVQEVGIPSGFAPDVTSIGNVAGLKRVEQRGRFLDVYIDRVSDDILQSWSLI</sequence>
<evidence type="ECO:0000313" key="6">
    <source>
        <dbReference type="EMBL" id="PVD34996.1"/>
    </source>
</evidence>
<keyword evidence="3" id="KW-1015">Disulfide bond</keyword>
<dbReference type="AlphaFoldDB" id="A0A2T7PNI3"/>
<evidence type="ECO:0000256" key="2">
    <source>
        <dbReference type="ARBA" id="ARBA00022966"/>
    </source>
</evidence>
<dbReference type="EMBL" id="PZQS01000003">
    <property type="protein sequence ID" value="PVD34996.1"/>
    <property type="molecule type" value="Genomic_DNA"/>
</dbReference>
<dbReference type="SUPFAM" id="SSF49410">
    <property type="entry name" value="Alpha-macroglobulin receptor domain"/>
    <property type="match status" value="1"/>
</dbReference>
<evidence type="ECO:0000313" key="7">
    <source>
        <dbReference type="Proteomes" id="UP000245119"/>
    </source>
</evidence>
<feature type="domain" description="Alpha-macroglobulin-like TED" evidence="5">
    <location>
        <begin position="185"/>
        <end position="407"/>
    </location>
</feature>
<dbReference type="InterPro" id="IPR019742">
    <property type="entry name" value="MacrogloblnA2_CS"/>
</dbReference>
<evidence type="ECO:0000256" key="3">
    <source>
        <dbReference type="ARBA" id="ARBA00023157"/>
    </source>
</evidence>
<comment type="caution">
    <text evidence="6">The sequence shown here is derived from an EMBL/GenBank/DDBJ whole genome shotgun (WGS) entry which is preliminary data.</text>
</comment>
<dbReference type="GO" id="GO:0005615">
    <property type="term" value="C:extracellular space"/>
    <property type="evidence" value="ECO:0007669"/>
    <property type="project" value="InterPro"/>
</dbReference>
<dbReference type="InterPro" id="IPR013783">
    <property type="entry name" value="Ig-like_fold"/>
</dbReference>
<dbReference type="Proteomes" id="UP000245119">
    <property type="component" value="Linkage Group LG3"/>
</dbReference>
<dbReference type="Pfam" id="PF07678">
    <property type="entry name" value="TED_complement"/>
    <property type="match status" value="2"/>
</dbReference>
<dbReference type="InterPro" id="IPR008930">
    <property type="entry name" value="Terpenoid_cyclase/PrenylTrfase"/>
</dbReference>
<dbReference type="Gene3D" id="1.50.10.20">
    <property type="match status" value="2"/>
</dbReference>
<evidence type="ECO:0000256" key="1">
    <source>
        <dbReference type="ARBA" id="ARBA00022729"/>
    </source>
</evidence>
<keyword evidence="1" id="KW-0732">Signal</keyword>
<dbReference type="Gene3D" id="2.60.40.690">
    <property type="entry name" value="Alpha-macroglobulin, receptor-binding domain"/>
    <property type="match status" value="1"/>
</dbReference>